<evidence type="ECO:0000259" key="16">
    <source>
        <dbReference type="PROSITE" id="PS50006"/>
    </source>
</evidence>
<dbReference type="GO" id="GO:0006281">
    <property type="term" value="P:DNA repair"/>
    <property type="evidence" value="ECO:0007669"/>
    <property type="project" value="UniProtKB-KW"/>
</dbReference>
<evidence type="ECO:0000256" key="8">
    <source>
        <dbReference type="ARBA" id="ARBA00022737"/>
    </source>
</evidence>
<organism evidence="18 19">
    <name type="scientific">Monodon monoceros</name>
    <name type="common">Narwhal</name>
    <name type="synonym">Ceratodon monodon</name>
    <dbReference type="NCBI Taxonomy" id="40151"/>
    <lineage>
        <taxon>Eukaryota</taxon>
        <taxon>Metazoa</taxon>
        <taxon>Chordata</taxon>
        <taxon>Craniata</taxon>
        <taxon>Vertebrata</taxon>
        <taxon>Euteleostomi</taxon>
        <taxon>Mammalia</taxon>
        <taxon>Eutheria</taxon>
        <taxon>Laurasiatheria</taxon>
        <taxon>Artiodactyla</taxon>
        <taxon>Whippomorpha</taxon>
        <taxon>Cetacea</taxon>
        <taxon>Odontoceti</taxon>
        <taxon>Monodontidae</taxon>
        <taxon>Monodon</taxon>
    </lineage>
</organism>
<feature type="compositionally biased region" description="Basic and acidic residues" evidence="15">
    <location>
        <begin position="461"/>
        <end position="473"/>
    </location>
</feature>
<feature type="region of interest" description="Disordered" evidence="15">
    <location>
        <begin position="297"/>
        <end position="316"/>
    </location>
</feature>
<keyword evidence="14" id="KW-0131">Cell cycle</keyword>
<keyword evidence="12" id="KW-0234">DNA repair</keyword>
<dbReference type="InterPro" id="IPR001357">
    <property type="entry name" value="BRCT_dom"/>
</dbReference>
<dbReference type="FunFam" id="3.40.50.10190:FF:000037">
    <property type="entry name" value="Mediator of DNA damage checkpoint protein 1"/>
    <property type="match status" value="1"/>
</dbReference>
<evidence type="ECO:0000256" key="5">
    <source>
        <dbReference type="ARBA" id="ARBA00022481"/>
    </source>
</evidence>
<evidence type="ECO:0000256" key="10">
    <source>
        <dbReference type="ARBA" id="ARBA00022843"/>
    </source>
</evidence>
<feature type="compositionally biased region" description="Acidic residues" evidence="15">
    <location>
        <begin position="305"/>
        <end position="315"/>
    </location>
</feature>
<gene>
    <name evidence="18" type="ORF">EI555_011126</name>
</gene>
<dbReference type="Pfam" id="PF00498">
    <property type="entry name" value="FHA"/>
    <property type="match status" value="1"/>
</dbReference>
<dbReference type="InterPro" id="IPR036420">
    <property type="entry name" value="BRCT_dom_sf"/>
</dbReference>
<dbReference type="Gene3D" id="2.60.200.20">
    <property type="match status" value="1"/>
</dbReference>
<keyword evidence="9" id="KW-0227">DNA damage</keyword>
<dbReference type="SMART" id="SM00292">
    <property type="entry name" value="BRCT"/>
    <property type="match status" value="2"/>
</dbReference>
<keyword evidence="6" id="KW-1017">Isopeptide bond</keyword>
<comment type="subcellular location">
    <subcellularLocation>
        <location evidence="2">Chromosome</location>
    </subcellularLocation>
    <subcellularLocation>
        <location evidence="1">Nucleus</location>
    </subcellularLocation>
</comment>
<accession>A0A4U1EG81</accession>
<name>A0A4U1EG81_MONMO</name>
<feature type="region of interest" description="Disordered" evidence="15">
    <location>
        <begin position="656"/>
        <end position="699"/>
    </location>
</feature>
<evidence type="ECO:0000256" key="12">
    <source>
        <dbReference type="ARBA" id="ARBA00023204"/>
    </source>
</evidence>
<dbReference type="SUPFAM" id="SSF49879">
    <property type="entry name" value="SMAD/FHA domain"/>
    <property type="match status" value="1"/>
</dbReference>
<dbReference type="GO" id="GO:0005694">
    <property type="term" value="C:chromosome"/>
    <property type="evidence" value="ECO:0007669"/>
    <property type="project" value="UniProtKB-SubCell"/>
</dbReference>
<keyword evidence="8" id="KW-0677">Repeat</keyword>
<dbReference type="FunFam" id="2.60.200.20:FF:000029">
    <property type="entry name" value="Mediator of DNA damage checkpoint protein 1"/>
    <property type="match status" value="1"/>
</dbReference>
<dbReference type="Proteomes" id="UP000308365">
    <property type="component" value="Unassembled WGS sequence"/>
</dbReference>
<dbReference type="CDD" id="cd17744">
    <property type="entry name" value="BRCT_MDC1_rpt1"/>
    <property type="match status" value="1"/>
</dbReference>
<feature type="compositionally biased region" description="Basic and acidic residues" evidence="15">
    <location>
        <begin position="489"/>
        <end position="517"/>
    </location>
</feature>
<dbReference type="CDD" id="cd22665">
    <property type="entry name" value="FHA_MDC1"/>
    <property type="match status" value="1"/>
</dbReference>
<reference evidence="19" key="1">
    <citation type="journal article" date="2019" name="IScience">
        <title>Narwhal Genome Reveals Long-Term Low Genetic Diversity despite Current Large Abundance Size.</title>
        <authorList>
            <person name="Westbury M.V."/>
            <person name="Petersen B."/>
            <person name="Garde E."/>
            <person name="Heide-Jorgensen M.P."/>
            <person name="Lorenzen E.D."/>
        </authorList>
    </citation>
    <scope>NUCLEOTIDE SEQUENCE [LARGE SCALE GENOMIC DNA]</scope>
</reference>
<dbReference type="SUPFAM" id="SSF52113">
    <property type="entry name" value="BRCT domain"/>
    <property type="match status" value="2"/>
</dbReference>
<evidence type="ECO:0000256" key="15">
    <source>
        <dbReference type="SAM" id="MobiDB-lite"/>
    </source>
</evidence>
<feature type="compositionally biased region" description="Polar residues" evidence="15">
    <location>
        <begin position="921"/>
        <end position="933"/>
    </location>
</feature>
<feature type="compositionally biased region" description="Basic and acidic residues" evidence="15">
    <location>
        <begin position="677"/>
        <end position="695"/>
    </location>
</feature>
<evidence type="ECO:0000256" key="13">
    <source>
        <dbReference type="ARBA" id="ARBA00023242"/>
    </source>
</evidence>
<evidence type="ECO:0000256" key="2">
    <source>
        <dbReference type="ARBA" id="ARBA00004286"/>
    </source>
</evidence>
<protein>
    <recommendedName>
        <fullName evidence="3">Mediator of DNA damage checkpoint protein 1</fullName>
    </recommendedName>
</protein>
<dbReference type="PROSITE" id="PS50006">
    <property type="entry name" value="FHA_DOMAIN"/>
    <property type="match status" value="1"/>
</dbReference>
<dbReference type="CDD" id="cd18441">
    <property type="entry name" value="BRCT_MDC1_rpt2"/>
    <property type="match status" value="1"/>
</dbReference>
<evidence type="ECO:0000313" key="19">
    <source>
        <dbReference type="Proteomes" id="UP000308365"/>
    </source>
</evidence>
<dbReference type="FunFam" id="3.40.50.10190:FF:000040">
    <property type="entry name" value="Mediator of DNA damage checkpoint protein 1"/>
    <property type="match status" value="1"/>
</dbReference>
<dbReference type="PROSITE" id="PS50172">
    <property type="entry name" value="BRCT"/>
    <property type="match status" value="1"/>
</dbReference>
<dbReference type="InterPro" id="IPR000253">
    <property type="entry name" value="FHA_dom"/>
</dbReference>
<evidence type="ECO:0000256" key="7">
    <source>
        <dbReference type="ARBA" id="ARBA00022553"/>
    </source>
</evidence>
<keyword evidence="5" id="KW-0488">Methylation</keyword>
<dbReference type="Gene3D" id="3.40.50.10190">
    <property type="entry name" value="BRCT domain"/>
    <property type="match status" value="2"/>
</dbReference>
<keyword evidence="11" id="KW-0007">Acetylation</keyword>
<keyword evidence="13" id="KW-0539">Nucleus</keyword>
<evidence type="ECO:0000256" key="6">
    <source>
        <dbReference type="ARBA" id="ARBA00022499"/>
    </source>
</evidence>
<dbReference type="GO" id="GO:0005634">
    <property type="term" value="C:nucleus"/>
    <property type="evidence" value="ECO:0007669"/>
    <property type="project" value="UniProtKB-SubCell"/>
</dbReference>
<keyword evidence="4" id="KW-0158">Chromosome</keyword>
<proteinExistence type="predicted"/>
<evidence type="ECO:0000256" key="11">
    <source>
        <dbReference type="ARBA" id="ARBA00022990"/>
    </source>
</evidence>
<feature type="compositionally biased region" description="Basic and acidic residues" evidence="15">
    <location>
        <begin position="847"/>
        <end position="908"/>
    </location>
</feature>
<feature type="region of interest" description="Disordered" evidence="15">
    <location>
        <begin position="454"/>
        <end position="518"/>
    </location>
</feature>
<keyword evidence="10" id="KW-0832">Ubl conjugation</keyword>
<evidence type="ECO:0000313" key="18">
    <source>
        <dbReference type="EMBL" id="TKC35211.1"/>
    </source>
</evidence>
<evidence type="ECO:0000256" key="1">
    <source>
        <dbReference type="ARBA" id="ARBA00004123"/>
    </source>
</evidence>
<evidence type="ECO:0000259" key="17">
    <source>
        <dbReference type="PROSITE" id="PS50172"/>
    </source>
</evidence>
<keyword evidence="7" id="KW-0597">Phosphoprotein</keyword>
<evidence type="ECO:0000256" key="9">
    <source>
        <dbReference type="ARBA" id="ARBA00022763"/>
    </source>
</evidence>
<evidence type="ECO:0000256" key="14">
    <source>
        <dbReference type="ARBA" id="ARBA00023306"/>
    </source>
</evidence>
<feature type="domain" description="FHA" evidence="16">
    <location>
        <begin position="63"/>
        <end position="109"/>
    </location>
</feature>
<evidence type="ECO:0000256" key="3">
    <source>
        <dbReference type="ARBA" id="ARBA00015014"/>
    </source>
</evidence>
<feature type="compositionally biased region" description="Basic and acidic residues" evidence="15">
    <location>
        <begin position="793"/>
        <end position="841"/>
    </location>
</feature>
<sequence>MLGATTMIMEDTQVINWEVEQEEEVEERPSESLGCSLEPLGRLRIFSSSYGPEKDFPLYLGKNVVGRMPDCSVALPYSSISKQHAVIEILAWDKAPVLRDCGSLNGTQILRPPKVLGPGVSHRLRDRELILFADLPCQYHRLDVPLPFVSRGPLTIEETPRVQGGTQPHRLLLAEDSEEEVDSLSEKCVVKGPRTSFLATVVPESDEEGPSSPLDVPGPPFAFNLNSDTDEEESQQPGAGEGSSAARRVTAAETEQPKPVTTGVQLEKDQCSVKEKNNDTKVERSARSRVVPVGVILERSQPAGEDSDTDVDDESGPLRRLTGVHLERAQPCGFIDSDTDVEEEGIPATPAVVPVRKRHSFHEVGTESPRAPGVAHQQESPAGSDTDIEEGEAPLTVPLDKSRASVVIDSNTDDKEEVSAALTLAHLRESRAVAWNRDPDAEDDRAQPVALLEQSQASAGRDSDTDVKEKGLPVEKTGTVPRGHTGKAYSEKSHPSLRDSDTEVTEEKSSPGFHLERSQASATVHVNTQVVEEVPPGPAVILLEKHQVPVAWTHQTDVEAEGGPAKLPVVYLEEARPPPARDCDPDAEGNASFAASAVADVRKSQLQAEEDTGTERAVAVLEQGRAFMAGAQGGSPAAQVEQDLLPGSRNNIADLVVDTGTPGEPTQPQRRGAQTPTEREREPHVDRTMDSGDNHDDSEDLDLQATQCFVERENQSLEGSLDEPWEVLATQPFCPRESEASEPQPIAAHIEAHASCPSPPTAAPQEQHPESPVHAEPLGIQGRGMQTVEEDMGTPRETAERVTPEREPLERETEKLPSEGEREDVMGEEESTRGIQDREQKQVLARDTQKQESDKKVKSASTERDMESLKVEIETPEEIQEKEREKQTLTREIFDREAEKPVAERECEAEQPVTPKVIAQGGQSRTLRSSTVNAVPVPTTPESHSPVPTGEPIPPEPIPEANCSRRPRATRKHGSLTAHVHEPYSAPSEPNSSRNQRRGAVRAAESLSTIPEPAFAQLPEAPTRAPQIPKGEAADRSGFTPEPQPEASQNRKRALATADSPPLQKRLQRGEVPQKTAFLKEEEENPAAKQRKEEDVVIPGPGKRKREQTEEEPREIPSRSLRRTKPLQESTAPKVLFTGVVDAHGERAVLALGGSLASSVAEASHLVTDRIRRTVKFLCALGRGIPILSLDWLHQSHRAGCFLPPAEYVVTDPEQEKNFGFSLREALSRARERRLLEGYEIHVTPGVQPPPPQMGEIISCCGGTVLPSMPRSYKPQRVVITCSQDFPRCAIPFRVGLPILSPEFLLTGVLKQEAKPEAFVLSTLEVSST</sequence>
<feature type="compositionally biased region" description="Polar residues" evidence="15">
    <location>
        <begin position="664"/>
        <end position="676"/>
    </location>
</feature>
<evidence type="ECO:0000256" key="4">
    <source>
        <dbReference type="ARBA" id="ARBA00022454"/>
    </source>
</evidence>
<dbReference type="PANTHER" id="PTHR23196:SF34">
    <property type="entry name" value="MEDIATOR OF DNA DAMAGE CHECKPOINT PROTEIN 1"/>
    <property type="match status" value="1"/>
</dbReference>
<feature type="region of interest" description="Disordered" evidence="15">
    <location>
        <begin position="203"/>
        <end position="267"/>
    </location>
</feature>
<feature type="region of interest" description="Disordered" evidence="15">
    <location>
        <begin position="736"/>
        <end position="1127"/>
    </location>
</feature>
<feature type="compositionally biased region" description="Pro residues" evidence="15">
    <location>
        <begin position="949"/>
        <end position="958"/>
    </location>
</feature>
<feature type="domain" description="BRCT" evidence="17">
    <location>
        <begin position="1132"/>
        <end position="1210"/>
    </location>
</feature>
<dbReference type="EMBL" id="RWIC01001600">
    <property type="protein sequence ID" value="TKC35211.1"/>
    <property type="molecule type" value="Genomic_DNA"/>
</dbReference>
<feature type="compositionally biased region" description="Basic residues" evidence="15">
    <location>
        <begin position="965"/>
        <end position="974"/>
    </location>
</feature>
<dbReference type="InterPro" id="IPR008984">
    <property type="entry name" value="SMAD_FHA_dom_sf"/>
</dbReference>
<dbReference type="SMART" id="SM00240">
    <property type="entry name" value="FHA"/>
    <property type="match status" value="1"/>
</dbReference>
<comment type="caution">
    <text evidence="18">The sequence shown here is derived from an EMBL/GenBank/DDBJ whole genome shotgun (WGS) entry which is preliminary data.</text>
</comment>
<dbReference type="PANTHER" id="PTHR23196">
    <property type="entry name" value="PAX TRANSCRIPTION ACTIVATION DOMAIN INTERACTING PROTEIN"/>
    <property type="match status" value="1"/>
</dbReference>
<dbReference type="InterPro" id="IPR051579">
    <property type="entry name" value="DDR_Transcriptional_Reg"/>
</dbReference>
<dbReference type="Pfam" id="PF16589">
    <property type="entry name" value="BRCT_2"/>
    <property type="match status" value="1"/>
</dbReference>
<dbReference type="Pfam" id="PF16770">
    <property type="entry name" value="RTT107_BRCT_5"/>
    <property type="match status" value="1"/>
</dbReference>
<feature type="region of interest" description="Disordered" evidence="15">
    <location>
        <begin position="363"/>
        <end position="390"/>
    </location>
</feature>